<dbReference type="EMBL" id="BARS01052134">
    <property type="protein sequence ID" value="GAG51675.1"/>
    <property type="molecule type" value="Genomic_DNA"/>
</dbReference>
<protein>
    <submittedName>
        <fullName evidence="1">Uncharacterized protein</fullName>
    </submittedName>
</protein>
<dbReference type="AlphaFoldDB" id="X0Y7D6"/>
<organism evidence="1">
    <name type="scientific">marine sediment metagenome</name>
    <dbReference type="NCBI Taxonomy" id="412755"/>
    <lineage>
        <taxon>unclassified sequences</taxon>
        <taxon>metagenomes</taxon>
        <taxon>ecological metagenomes</taxon>
    </lineage>
</organism>
<reference evidence="1" key="1">
    <citation type="journal article" date="2014" name="Front. Microbiol.">
        <title>High frequency of phylogenetically diverse reductive dehalogenase-homologous genes in deep subseafloor sedimentary metagenomes.</title>
        <authorList>
            <person name="Kawai M."/>
            <person name="Futagami T."/>
            <person name="Toyoda A."/>
            <person name="Takaki Y."/>
            <person name="Nishi S."/>
            <person name="Hori S."/>
            <person name="Arai W."/>
            <person name="Tsubouchi T."/>
            <person name="Morono Y."/>
            <person name="Uchiyama I."/>
            <person name="Ito T."/>
            <person name="Fujiyama A."/>
            <person name="Inagaki F."/>
            <person name="Takami H."/>
        </authorList>
    </citation>
    <scope>NUCLEOTIDE SEQUENCE</scope>
    <source>
        <strain evidence="1">Expedition CK06-06</strain>
    </source>
</reference>
<name>X0Y7D6_9ZZZZ</name>
<accession>X0Y7D6</accession>
<proteinExistence type="predicted"/>
<comment type="caution">
    <text evidence="1">The sequence shown here is derived from an EMBL/GenBank/DDBJ whole genome shotgun (WGS) entry which is preliminary data.</text>
</comment>
<sequence>TVGGAEEKFGVRNAVVQLLGQCIGLRVWVVDTGYDQPCWFVRMP</sequence>
<gene>
    <name evidence="1" type="ORF">S01H1_77556</name>
</gene>
<feature type="non-terminal residue" evidence="1">
    <location>
        <position position="1"/>
    </location>
</feature>
<evidence type="ECO:0000313" key="1">
    <source>
        <dbReference type="EMBL" id="GAG51675.1"/>
    </source>
</evidence>